<proteinExistence type="predicted"/>
<name>A0A363NTU9_9SPHI</name>
<dbReference type="AlphaFoldDB" id="A0A363NTU9"/>
<sequence>MNHLKPEPLWTLVANIKREISYGERKLQTRIGSKQFSPGTKVYIIDWFAGMTEDITVIGLARDTKRLITIIIRAEWVENLRIKLCYNPKVCSKITAYFDKEETGMQRYTEQFINKMFIGIPQWNTPESR</sequence>
<accession>A0A363NTU9</accession>
<reference evidence="1 2" key="1">
    <citation type="submission" date="2018-04" db="EMBL/GenBank/DDBJ databases">
        <title>Sphingobacterium sp. M46 Genome.</title>
        <authorList>
            <person name="Cheng J."/>
            <person name="Li Y."/>
        </authorList>
    </citation>
    <scope>NUCLEOTIDE SEQUENCE [LARGE SCALE GENOMIC DNA]</scope>
    <source>
        <strain evidence="1 2">M46</strain>
    </source>
</reference>
<dbReference type="RefSeq" id="WP_108634081.1">
    <property type="nucleotide sequence ID" value="NZ_QCXX01000003.1"/>
</dbReference>
<comment type="caution">
    <text evidence="1">The sequence shown here is derived from an EMBL/GenBank/DDBJ whole genome shotgun (WGS) entry which is preliminary data.</text>
</comment>
<gene>
    <name evidence="1" type="ORF">DCO56_12365</name>
</gene>
<dbReference type="EMBL" id="QCXX01000003">
    <property type="protein sequence ID" value="PUV24153.1"/>
    <property type="molecule type" value="Genomic_DNA"/>
</dbReference>
<organism evidence="1 2">
    <name type="scientific">Sphingobacterium athyrii</name>
    <dbReference type="NCBI Taxonomy" id="2152717"/>
    <lineage>
        <taxon>Bacteria</taxon>
        <taxon>Pseudomonadati</taxon>
        <taxon>Bacteroidota</taxon>
        <taxon>Sphingobacteriia</taxon>
        <taxon>Sphingobacteriales</taxon>
        <taxon>Sphingobacteriaceae</taxon>
        <taxon>Sphingobacterium</taxon>
    </lineage>
</organism>
<keyword evidence="2" id="KW-1185">Reference proteome</keyword>
<evidence type="ECO:0000313" key="2">
    <source>
        <dbReference type="Proteomes" id="UP000250831"/>
    </source>
</evidence>
<dbReference type="OrthoDB" id="679907at2"/>
<protein>
    <submittedName>
        <fullName evidence="1">Uncharacterized protein</fullName>
    </submittedName>
</protein>
<evidence type="ECO:0000313" key="1">
    <source>
        <dbReference type="EMBL" id="PUV24153.1"/>
    </source>
</evidence>
<dbReference type="Proteomes" id="UP000250831">
    <property type="component" value="Unassembled WGS sequence"/>
</dbReference>